<keyword evidence="3" id="KW-0808">Transferase</keyword>
<dbReference type="InterPro" id="IPR050879">
    <property type="entry name" value="Acyltransferase_3"/>
</dbReference>
<accession>A0A446ZI93</accession>
<sequence>MLLSIPRTNNFDLIRLLAACQVVYMHSLNHLKINGLLREFFDKFFQYFPGVPIFFTVSGFLIFWAFDRNHDIKKYSINRILRLYPALYVCLFITVLLLIFFSSFSLLTHTSFYIWLIGQLTILQFYTPEILKFWGVGTPNGALWTITVEVQFYILVPIIFFLMKKLKGAFVLLLLFILSLIANFYFAGLDENIIKKLSFVSIIPYLFNFLIGSSFYIFWTKLSKFIENKFIVWFTIYVVYFLIFGVYLGKETHAYEMSNIFQIITTALLSLVTLSFAFSHKNLSDKLLKHNDISYGIYIYHMLVVNTLVTIGLLHEPIYIFLTFIVTIILAILSWKLIEKPALSLKNRF</sequence>
<feature type="transmembrane region" description="Helical" evidence="1">
    <location>
        <begin position="44"/>
        <end position="66"/>
    </location>
</feature>
<evidence type="ECO:0000256" key="1">
    <source>
        <dbReference type="SAM" id="Phobius"/>
    </source>
</evidence>
<dbReference type="PANTHER" id="PTHR23028">
    <property type="entry name" value="ACETYLTRANSFERASE"/>
    <property type="match status" value="1"/>
</dbReference>
<dbReference type="PANTHER" id="PTHR23028:SF53">
    <property type="entry name" value="ACYL_TRANSF_3 DOMAIN-CONTAINING PROTEIN"/>
    <property type="match status" value="1"/>
</dbReference>
<dbReference type="Proteomes" id="UP000294355">
    <property type="component" value="Chromosome"/>
</dbReference>
<feature type="transmembrane region" description="Helical" evidence="1">
    <location>
        <begin position="86"/>
        <end position="107"/>
    </location>
</feature>
<feature type="transmembrane region" description="Helical" evidence="1">
    <location>
        <begin position="318"/>
        <end position="338"/>
    </location>
</feature>
<feature type="domain" description="Acyltransferase 3" evidence="2">
    <location>
        <begin position="10"/>
        <end position="334"/>
    </location>
</feature>
<feature type="transmembrane region" description="Helical" evidence="1">
    <location>
        <begin position="230"/>
        <end position="248"/>
    </location>
</feature>
<feature type="transmembrane region" description="Helical" evidence="1">
    <location>
        <begin position="292"/>
        <end position="312"/>
    </location>
</feature>
<dbReference type="AlphaFoldDB" id="A0A446ZI93"/>
<dbReference type="InterPro" id="IPR002656">
    <property type="entry name" value="Acyl_transf_3_dom"/>
</dbReference>
<keyword evidence="1" id="KW-0812">Transmembrane</keyword>
<keyword evidence="1" id="KW-1133">Transmembrane helix</keyword>
<evidence type="ECO:0000313" key="3">
    <source>
        <dbReference type="EMBL" id="VAX44234.1"/>
    </source>
</evidence>
<feature type="transmembrane region" description="Helical" evidence="1">
    <location>
        <begin position="169"/>
        <end position="187"/>
    </location>
</feature>
<feature type="transmembrane region" description="Helical" evidence="1">
    <location>
        <begin position="141"/>
        <end position="162"/>
    </location>
</feature>
<feature type="transmembrane region" description="Helical" evidence="1">
    <location>
        <begin position="260"/>
        <end position="280"/>
    </location>
</feature>
<evidence type="ECO:0000313" key="4">
    <source>
        <dbReference type="Proteomes" id="UP000294355"/>
    </source>
</evidence>
<protein>
    <submittedName>
        <fullName evidence="3">Acyltransferase family protein</fullName>
    </submittedName>
</protein>
<evidence type="ECO:0000259" key="2">
    <source>
        <dbReference type="Pfam" id="PF01757"/>
    </source>
</evidence>
<dbReference type="EMBL" id="LS999521">
    <property type="protein sequence ID" value="VAX44234.1"/>
    <property type="molecule type" value="Genomic_DNA"/>
</dbReference>
<reference evidence="3 4" key="1">
    <citation type="submission" date="2018-08" db="EMBL/GenBank/DDBJ databases">
        <authorList>
            <person name="Gonzaga-Molto A."/>
        </authorList>
    </citation>
    <scope>NUCLEOTIDE SEQUENCE [LARGE SCALE GENOMIC DNA]</scope>
    <source>
        <strain evidence="3">Acinetobacter calcoaceticus str. 2117</strain>
    </source>
</reference>
<dbReference type="GO" id="GO:0016020">
    <property type="term" value="C:membrane"/>
    <property type="evidence" value="ECO:0007669"/>
    <property type="project" value="TreeGrafter"/>
</dbReference>
<proteinExistence type="predicted"/>
<keyword evidence="1" id="KW-0472">Membrane</keyword>
<dbReference type="Pfam" id="PF01757">
    <property type="entry name" value="Acyl_transf_3"/>
    <property type="match status" value="1"/>
</dbReference>
<feature type="transmembrane region" description="Helical" evidence="1">
    <location>
        <begin position="199"/>
        <end position="218"/>
    </location>
</feature>
<organism evidence="3 4">
    <name type="scientific">Acinetobacter calcoaceticus</name>
    <dbReference type="NCBI Taxonomy" id="471"/>
    <lineage>
        <taxon>Bacteria</taxon>
        <taxon>Pseudomonadati</taxon>
        <taxon>Pseudomonadota</taxon>
        <taxon>Gammaproteobacteria</taxon>
        <taxon>Moraxellales</taxon>
        <taxon>Moraxellaceae</taxon>
        <taxon>Acinetobacter</taxon>
        <taxon>Acinetobacter calcoaceticus/baumannii complex</taxon>
    </lineage>
</organism>
<name>A0A446ZI93_ACICA</name>
<gene>
    <name evidence="3" type="ORF">AC2117_01413</name>
</gene>
<dbReference type="GO" id="GO:0000271">
    <property type="term" value="P:polysaccharide biosynthetic process"/>
    <property type="evidence" value="ECO:0007669"/>
    <property type="project" value="TreeGrafter"/>
</dbReference>
<dbReference type="OrthoDB" id="9767863at2"/>
<keyword evidence="3" id="KW-0012">Acyltransferase</keyword>
<dbReference type="GO" id="GO:0016747">
    <property type="term" value="F:acyltransferase activity, transferring groups other than amino-acyl groups"/>
    <property type="evidence" value="ECO:0007669"/>
    <property type="project" value="InterPro"/>
</dbReference>